<dbReference type="PRINTS" id="PR01650">
    <property type="entry name" value="SECETRNLCASE"/>
</dbReference>
<dbReference type="GO" id="GO:0005886">
    <property type="term" value="C:plasma membrane"/>
    <property type="evidence" value="ECO:0007669"/>
    <property type="project" value="UniProtKB-UniRule"/>
</dbReference>
<evidence type="ECO:0000256" key="6">
    <source>
        <dbReference type="ARBA" id="ARBA00022989"/>
    </source>
</evidence>
<dbReference type="Gene3D" id="1.20.5.1030">
    <property type="entry name" value="Preprotein translocase secy subunit"/>
    <property type="match status" value="1"/>
</dbReference>
<dbReference type="Pfam" id="PF00584">
    <property type="entry name" value="SecE"/>
    <property type="match status" value="1"/>
</dbReference>
<comment type="caution">
    <text evidence="10">The sequence shown here is derived from an EMBL/GenBank/DDBJ whole genome shotgun (WGS) entry which is preliminary data.</text>
</comment>
<dbReference type="GO" id="GO:0065002">
    <property type="term" value="P:intracellular protein transmembrane transport"/>
    <property type="evidence" value="ECO:0007669"/>
    <property type="project" value="UniProtKB-UniRule"/>
</dbReference>
<keyword evidence="6 9" id="KW-1133">Transmembrane helix</keyword>
<protein>
    <recommendedName>
        <fullName evidence="9">Protein translocase subunit SecE</fullName>
    </recommendedName>
</protein>
<dbReference type="InterPro" id="IPR038379">
    <property type="entry name" value="SecE_sf"/>
</dbReference>
<sequence>MLTADRLKLALALAIAAAGIGAYYYLGDKPQIVRVLVLFAGFAAGAVIALQSDLGRAAFGFAKESRAELRKVVWPARKETIQMTGVVIAMVIAVALFLWAVDWVLTVLVKLLTGQGA</sequence>
<feature type="transmembrane region" description="Helical" evidence="9">
    <location>
        <begin position="7"/>
        <end position="26"/>
    </location>
</feature>
<dbReference type="PANTHER" id="PTHR33910:SF1">
    <property type="entry name" value="PROTEIN TRANSLOCASE SUBUNIT SECE"/>
    <property type="match status" value="1"/>
</dbReference>
<evidence type="ECO:0000256" key="5">
    <source>
        <dbReference type="ARBA" id="ARBA00022927"/>
    </source>
</evidence>
<comment type="function">
    <text evidence="9">Essential subunit of the Sec protein translocation channel SecYEG. Clamps together the 2 halves of SecY. May contact the channel plug during translocation.</text>
</comment>
<dbReference type="STRING" id="1817758.A2150_04335"/>
<dbReference type="NCBIfam" id="TIGR00964">
    <property type="entry name" value="secE_bact"/>
    <property type="match status" value="1"/>
</dbReference>
<keyword evidence="7 9" id="KW-0811">Translocation</keyword>
<evidence type="ECO:0000313" key="11">
    <source>
        <dbReference type="Proteomes" id="UP000177925"/>
    </source>
</evidence>
<feature type="transmembrane region" description="Helical" evidence="9">
    <location>
        <begin position="80"/>
        <end position="101"/>
    </location>
</feature>
<keyword evidence="5 9" id="KW-0653">Protein transport</keyword>
<dbReference type="EMBL" id="MFSS01000036">
    <property type="protein sequence ID" value="OGI43842.1"/>
    <property type="molecule type" value="Genomic_DNA"/>
</dbReference>
<dbReference type="GO" id="GO:0006605">
    <property type="term" value="P:protein targeting"/>
    <property type="evidence" value="ECO:0007669"/>
    <property type="project" value="UniProtKB-UniRule"/>
</dbReference>
<dbReference type="PROSITE" id="PS01067">
    <property type="entry name" value="SECE_SEC61G"/>
    <property type="match status" value="1"/>
</dbReference>
<accession>A0A1F6TFG9</accession>
<feature type="transmembrane region" description="Helical" evidence="9">
    <location>
        <begin position="32"/>
        <end position="50"/>
    </location>
</feature>
<comment type="caution">
    <text evidence="9">Lacks conserved residue(s) required for the propagation of feature annotation.</text>
</comment>
<proteinExistence type="inferred from homology"/>
<comment type="subcellular location">
    <subcellularLocation>
        <location evidence="1">Membrane</location>
    </subcellularLocation>
</comment>
<dbReference type="GO" id="GO:0043952">
    <property type="term" value="P:protein transport by the Sec complex"/>
    <property type="evidence" value="ECO:0007669"/>
    <property type="project" value="UniProtKB-UniRule"/>
</dbReference>
<dbReference type="AlphaFoldDB" id="A0A1F6TFG9"/>
<evidence type="ECO:0000256" key="7">
    <source>
        <dbReference type="ARBA" id="ARBA00023010"/>
    </source>
</evidence>
<dbReference type="Proteomes" id="UP000177925">
    <property type="component" value="Unassembled WGS sequence"/>
</dbReference>
<dbReference type="GO" id="GO:0009306">
    <property type="term" value="P:protein secretion"/>
    <property type="evidence" value="ECO:0007669"/>
    <property type="project" value="UniProtKB-UniRule"/>
</dbReference>
<evidence type="ECO:0000256" key="9">
    <source>
        <dbReference type="HAMAP-Rule" id="MF_00422"/>
    </source>
</evidence>
<evidence type="ECO:0000256" key="1">
    <source>
        <dbReference type="ARBA" id="ARBA00004370"/>
    </source>
</evidence>
<organism evidence="10 11">
    <name type="scientific">Candidatus Muproteobacteria bacterium RBG_16_64_11</name>
    <dbReference type="NCBI Taxonomy" id="1817758"/>
    <lineage>
        <taxon>Bacteria</taxon>
        <taxon>Pseudomonadati</taxon>
        <taxon>Pseudomonadota</taxon>
        <taxon>Candidatus Muproteobacteria</taxon>
    </lineage>
</organism>
<evidence type="ECO:0000256" key="3">
    <source>
        <dbReference type="ARBA" id="ARBA00022475"/>
    </source>
</evidence>
<dbReference type="InterPro" id="IPR001901">
    <property type="entry name" value="Translocase_SecE/Sec61-g"/>
</dbReference>
<evidence type="ECO:0000256" key="8">
    <source>
        <dbReference type="ARBA" id="ARBA00023136"/>
    </source>
</evidence>
<dbReference type="PANTHER" id="PTHR33910">
    <property type="entry name" value="PROTEIN TRANSLOCASE SUBUNIT SECE"/>
    <property type="match status" value="1"/>
</dbReference>
<evidence type="ECO:0000313" key="10">
    <source>
        <dbReference type="EMBL" id="OGI43842.1"/>
    </source>
</evidence>
<reference evidence="10 11" key="1">
    <citation type="journal article" date="2016" name="Nat. Commun.">
        <title>Thousands of microbial genomes shed light on interconnected biogeochemical processes in an aquifer system.</title>
        <authorList>
            <person name="Anantharaman K."/>
            <person name="Brown C.T."/>
            <person name="Hug L.A."/>
            <person name="Sharon I."/>
            <person name="Castelle C.J."/>
            <person name="Probst A.J."/>
            <person name="Thomas B.C."/>
            <person name="Singh A."/>
            <person name="Wilkins M.J."/>
            <person name="Karaoz U."/>
            <person name="Brodie E.L."/>
            <person name="Williams K.H."/>
            <person name="Hubbard S.S."/>
            <person name="Banfield J.F."/>
        </authorList>
    </citation>
    <scope>NUCLEOTIDE SEQUENCE [LARGE SCALE GENOMIC DNA]</scope>
</reference>
<comment type="similarity">
    <text evidence="9">Belongs to the SecE/SEC61-gamma family.</text>
</comment>
<keyword evidence="3 9" id="KW-1003">Cell membrane</keyword>
<keyword evidence="4 9" id="KW-0812">Transmembrane</keyword>
<keyword evidence="8 9" id="KW-0472">Membrane</keyword>
<evidence type="ECO:0000256" key="2">
    <source>
        <dbReference type="ARBA" id="ARBA00022448"/>
    </source>
</evidence>
<comment type="subunit">
    <text evidence="9">Component of the Sec protein translocase complex. Heterotrimer consisting of SecY, SecE and SecG subunits. The heterotrimers can form oligomers, although 1 heterotrimer is thought to be able to translocate proteins. Interacts with the ribosome. Interacts with SecDF, and other proteins may be involved. Interacts with SecA.</text>
</comment>
<dbReference type="InterPro" id="IPR005807">
    <property type="entry name" value="SecE_bac"/>
</dbReference>
<dbReference type="GO" id="GO:0008320">
    <property type="term" value="F:protein transmembrane transporter activity"/>
    <property type="evidence" value="ECO:0007669"/>
    <property type="project" value="UniProtKB-UniRule"/>
</dbReference>
<gene>
    <name evidence="9" type="primary">secE</name>
    <name evidence="10" type="ORF">A2150_04335</name>
</gene>
<name>A0A1F6TFG9_9PROT</name>
<dbReference type="NCBIfam" id="NF004371">
    <property type="entry name" value="PRK05740.1-1"/>
    <property type="match status" value="1"/>
</dbReference>
<evidence type="ECO:0000256" key="4">
    <source>
        <dbReference type="ARBA" id="ARBA00022692"/>
    </source>
</evidence>
<dbReference type="HAMAP" id="MF_00422">
    <property type="entry name" value="SecE"/>
    <property type="match status" value="1"/>
</dbReference>
<keyword evidence="2 9" id="KW-0813">Transport</keyword>